<dbReference type="OrthoDB" id="341511at2759"/>
<evidence type="ECO:0000256" key="3">
    <source>
        <dbReference type="SAM" id="MobiDB-lite"/>
    </source>
</evidence>
<dbReference type="InterPro" id="IPR042470">
    <property type="entry name" value="RMI1_N_C_sf"/>
</dbReference>
<evidence type="ECO:0000256" key="2">
    <source>
        <dbReference type="ARBA" id="ARBA00018987"/>
    </source>
</evidence>
<dbReference type="PANTHER" id="PTHR14790">
    <property type="entry name" value="RECQ-MEDIATED GENOME INSTABILITY PROTEIN 1 RMI1"/>
    <property type="match status" value="1"/>
</dbReference>
<comment type="similarity">
    <text evidence="1">Belongs to the RMI1 family.</text>
</comment>
<dbReference type="Pfam" id="PF21000">
    <property type="entry name" value="RMI1_N_N"/>
    <property type="match status" value="1"/>
</dbReference>
<feature type="compositionally biased region" description="Pro residues" evidence="3">
    <location>
        <begin position="246"/>
        <end position="257"/>
    </location>
</feature>
<proteinExistence type="inferred from homology"/>
<dbReference type="InterPro" id="IPR049363">
    <property type="entry name" value="RMI1_N"/>
</dbReference>
<feature type="domain" description="RMI1 N-terminal" evidence="5">
    <location>
        <begin position="12"/>
        <end position="62"/>
    </location>
</feature>
<comment type="caution">
    <text evidence="6">The sequence shown here is derived from an EMBL/GenBank/DDBJ whole genome shotgun (WGS) entry which is preliminary data.</text>
</comment>
<dbReference type="Gene3D" id="2.40.50.770">
    <property type="entry name" value="RecQ-mediated genome instability protein Rmi1, C-terminal domain"/>
    <property type="match status" value="1"/>
</dbReference>
<dbReference type="EMBL" id="BPQB01000010">
    <property type="protein sequence ID" value="GJE88631.1"/>
    <property type="molecule type" value="Genomic_DNA"/>
</dbReference>
<name>A0A9P3LAP1_9APHY</name>
<dbReference type="InterPro" id="IPR013894">
    <property type="entry name" value="RMI1_OB"/>
</dbReference>
<protein>
    <recommendedName>
        <fullName evidence="2">RecQ-mediated genome instability protein 1</fullName>
    </recommendedName>
</protein>
<feature type="compositionally biased region" description="Low complexity" evidence="3">
    <location>
        <begin position="229"/>
        <end position="245"/>
    </location>
</feature>
<reference evidence="6 7" key="1">
    <citation type="submission" date="2021-08" db="EMBL/GenBank/DDBJ databases">
        <title>Draft Genome Sequence of Phanerochaete sordida strain YK-624.</title>
        <authorList>
            <person name="Mori T."/>
            <person name="Dohra H."/>
            <person name="Suzuki T."/>
            <person name="Kawagishi H."/>
            <person name="Hirai H."/>
        </authorList>
    </citation>
    <scope>NUCLEOTIDE SEQUENCE [LARGE SCALE GENOMIC DNA]</scope>
    <source>
        <strain evidence="6 7">YK-624</strain>
    </source>
</reference>
<feature type="compositionally biased region" description="Low complexity" evidence="3">
    <location>
        <begin position="365"/>
        <end position="378"/>
    </location>
</feature>
<evidence type="ECO:0000313" key="6">
    <source>
        <dbReference type="EMBL" id="GJE88631.1"/>
    </source>
</evidence>
<sequence length="500" mass="54006">MPPPPQVIQWLKRNYPKPSIDPDWLEGCYSWIESDLQLNPATQMDDILHNIESQLLQSNLMDSMLRGTGLPPNVAELNNTTLAGPPVLVEIVTLTEVGASAFTLQNVRQARLERADLAGLAGGEDDAEDDDAGPVPRYPRGMLRLQLSDGATTLEAIEYRRIPELELGETRLGYKMLLKDVFIRRGIAWLEPKNIIHKGYQTEERQQMQDHDFVNGLNIRMRKPEIAPAPVAPAANPPRVAQPASAPAPAPAAPAPANPSSSRARPPPSGARSPLQQIDEPAAPVAGPSHSHLDDEDQPRRRKVPARPASPPAATASRPTVSRFFTSASASPAKDKASALAGELQLSPHRQPPLFLPESDDERAAAAAQPGPSRAPQAKAKSSADGDWQMTLAGGDDSSDYDVDLDLGLEEMVAAVERAEQEHGARASSTTVSSGALPSSGSRAAPVTRIPQERSIIEIDDDEDEKENVPAPTRHVRRRTATQRASQVVINEDDIIELSD</sequence>
<feature type="region of interest" description="Disordered" evidence="3">
    <location>
        <begin position="418"/>
        <end position="485"/>
    </location>
</feature>
<dbReference type="AlphaFoldDB" id="A0A9P3LAP1"/>
<dbReference type="GO" id="GO:0000712">
    <property type="term" value="P:resolution of meiotic recombination intermediates"/>
    <property type="evidence" value="ECO:0007669"/>
    <property type="project" value="TreeGrafter"/>
</dbReference>
<dbReference type="Proteomes" id="UP000703269">
    <property type="component" value="Unassembled WGS sequence"/>
</dbReference>
<evidence type="ECO:0000259" key="5">
    <source>
        <dbReference type="Pfam" id="PF21000"/>
    </source>
</evidence>
<feature type="region of interest" description="Disordered" evidence="3">
    <location>
        <begin position="229"/>
        <end position="404"/>
    </location>
</feature>
<gene>
    <name evidence="6" type="ORF">PsYK624_047140</name>
</gene>
<feature type="domain" description="RecQ mediated genome instability protein 1 OB-fold" evidence="4">
    <location>
        <begin position="70"/>
        <end position="209"/>
    </location>
</feature>
<evidence type="ECO:0000259" key="4">
    <source>
        <dbReference type="Pfam" id="PF08585"/>
    </source>
</evidence>
<dbReference type="Pfam" id="PF08585">
    <property type="entry name" value="RMI1_N_C"/>
    <property type="match status" value="1"/>
</dbReference>
<dbReference type="SMART" id="SM01161">
    <property type="entry name" value="DUF1767"/>
    <property type="match status" value="1"/>
</dbReference>
<evidence type="ECO:0000313" key="7">
    <source>
        <dbReference type="Proteomes" id="UP000703269"/>
    </source>
</evidence>
<evidence type="ECO:0000256" key="1">
    <source>
        <dbReference type="ARBA" id="ARBA00006395"/>
    </source>
</evidence>
<dbReference type="GO" id="GO:0016604">
    <property type="term" value="C:nuclear body"/>
    <property type="evidence" value="ECO:0007669"/>
    <property type="project" value="TreeGrafter"/>
</dbReference>
<organism evidence="6 7">
    <name type="scientific">Phanerochaete sordida</name>
    <dbReference type="NCBI Taxonomy" id="48140"/>
    <lineage>
        <taxon>Eukaryota</taxon>
        <taxon>Fungi</taxon>
        <taxon>Dikarya</taxon>
        <taxon>Basidiomycota</taxon>
        <taxon>Agaricomycotina</taxon>
        <taxon>Agaricomycetes</taxon>
        <taxon>Polyporales</taxon>
        <taxon>Phanerochaetaceae</taxon>
        <taxon>Phanerochaete</taxon>
    </lineage>
</organism>
<dbReference type="PANTHER" id="PTHR14790:SF15">
    <property type="entry name" value="RECQ-MEDIATED GENOME INSTABILITY PROTEIN 1"/>
    <property type="match status" value="1"/>
</dbReference>
<dbReference type="GO" id="GO:0031422">
    <property type="term" value="C:RecQ family helicase-topoisomerase III complex"/>
    <property type="evidence" value="ECO:0007669"/>
    <property type="project" value="TreeGrafter"/>
</dbReference>
<feature type="compositionally biased region" description="Low complexity" evidence="3">
    <location>
        <begin position="312"/>
        <end position="332"/>
    </location>
</feature>
<keyword evidence="7" id="KW-1185">Reference proteome</keyword>
<accession>A0A9P3LAP1</accession>
<feature type="compositionally biased region" description="Low complexity" evidence="3">
    <location>
        <begin position="258"/>
        <end position="274"/>
    </location>
</feature>
<feature type="compositionally biased region" description="Polar residues" evidence="3">
    <location>
        <begin position="427"/>
        <end position="442"/>
    </location>
</feature>
<dbReference type="GO" id="GO:0000724">
    <property type="term" value="P:double-strand break repair via homologous recombination"/>
    <property type="evidence" value="ECO:0007669"/>
    <property type="project" value="TreeGrafter"/>
</dbReference>